<dbReference type="SMART" id="SM00174">
    <property type="entry name" value="RHO"/>
    <property type="match status" value="1"/>
</dbReference>
<dbReference type="PROSITE" id="PS51420">
    <property type="entry name" value="RHO"/>
    <property type="match status" value="1"/>
</dbReference>
<dbReference type="GO" id="GO:0005525">
    <property type="term" value="F:GTP binding"/>
    <property type="evidence" value="ECO:0007669"/>
    <property type="project" value="UniProtKB-KW"/>
</dbReference>
<keyword evidence="5" id="KW-0547">Nucleotide-binding</keyword>
<dbReference type="PANTHER" id="PTHR47980">
    <property type="entry name" value="LD44762P"/>
    <property type="match status" value="1"/>
</dbReference>
<keyword evidence="4" id="KW-1003">Cell membrane</keyword>
<evidence type="ECO:0000256" key="6">
    <source>
        <dbReference type="ARBA" id="ARBA00022927"/>
    </source>
</evidence>
<dbReference type="Pfam" id="PF00071">
    <property type="entry name" value="Ras"/>
    <property type="match status" value="1"/>
</dbReference>
<dbReference type="GO" id="GO:0005886">
    <property type="term" value="C:plasma membrane"/>
    <property type="evidence" value="ECO:0007669"/>
    <property type="project" value="UniProtKB-SubCell"/>
</dbReference>
<evidence type="ECO:0000256" key="8">
    <source>
        <dbReference type="ARBA" id="ARBA00023136"/>
    </source>
</evidence>
<dbReference type="InterPro" id="IPR025662">
    <property type="entry name" value="Sigma_54_int_dom_ATP-bd_1"/>
</dbReference>
<dbReference type="PROSITE" id="PS51421">
    <property type="entry name" value="RAS"/>
    <property type="match status" value="1"/>
</dbReference>
<reference evidence="12" key="2">
    <citation type="journal article" date="2021" name="Genome Biol. Evol.">
        <title>Developing a high-quality reference genome for a parasitic bivalve with doubly uniparental inheritance (Bivalvia: Unionida).</title>
        <authorList>
            <person name="Smith C.H."/>
        </authorList>
    </citation>
    <scope>NUCLEOTIDE SEQUENCE</scope>
    <source>
        <strain evidence="12">CHS0354</strain>
        <tissue evidence="12">Mantle</tissue>
    </source>
</reference>
<evidence type="ECO:0000256" key="9">
    <source>
        <dbReference type="ARBA" id="ARBA00023288"/>
    </source>
</evidence>
<dbReference type="EMBL" id="JAEAOA010001770">
    <property type="protein sequence ID" value="KAK3588240.1"/>
    <property type="molecule type" value="Genomic_DNA"/>
</dbReference>
<dbReference type="Gene3D" id="3.40.50.300">
    <property type="entry name" value="P-loop containing nucleotide triphosphate hydrolases"/>
    <property type="match status" value="1"/>
</dbReference>
<keyword evidence="7" id="KW-0342">GTP-binding</keyword>
<keyword evidence="9" id="KW-0449">Lipoprotein</keyword>
<evidence type="ECO:0000256" key="3">
    <source>
        <dbReference type="ARBA" id="ARBA00022448"/>
    </source>
</evidence>
<dbReference type="Proteomes" id="UP001195483">
    <property type="component" value="Unassembled WGS sequence"/>
</dbReference>
<evidence type="ECO:0000256" key="11">
    <source>
        <dbReference type="ARBA" id="ARBA00039501"/>
    </source>
</evidence>
<reference evidence="12" key="1">
    <citation type="journal article" date="2021" name="Genome Biol. Evol.">
        <title>A High-Quality Reference Genome for a Parasitic Bivalve with Doubly Uniparental Inheritance (Bivalvia: Unionida).</title>
        <authorList>
            <person name="Smith C.H."/>
        </authorList>
    </citation>
    <scope>NUCLEOTIDE SEQUENCE</scope>
    <source>
        <strain evidence="12">CHS0354</strain>
    </source>
</reference>
<dbReference type="FunFam" id="3.40.50.300:FF:000363">
    <property type="entry name" value="Secretion related GTPase srgA"/>
    <property type="match status" value="1"/>
</dbReference>
<dbReference type="InterPro" id="IPR027417">
    <property type="entry name" value="P-loop_NTPase"/>
</dbReference>
<dbReference type="NCBIfam" id="TIGR00231">
    <property type="entry name" value="small_GTP"/>
    <property type="match status" value="1"/>
</dbReference>
<keyword evidence="10" id="KW-0636">Prenylation</keyword>
<accession>A0AAE0VTA9</accession>
<evidence type="ECO:0000313" key="12">
    <source>
        <dbReference type="EMBL" id="KAK3588240.1"/>
    </source>
</evidence>
<evidence type="ECO:0000256" key="2">
    <source>
        <dbReference type="ARBA" id="ARBA00006270"/>
    </source>
</evidence>
<dbReference type="SUPFAM" id="SSF52540">
    <property type="entry name" value="P-loop containing nucleoside triphosphate hydrolases"/>
    <property type="match status" value="1"/>
</dbReference>
<dbReference type="PRINTS" id="PR00449">
    <property type="entry name" value="RASTRNSFRMNG"/>
</dbReference>
<dbReference type="InterPro" id="IPR005225">
    <property type="entry name" value="Small_GTP-bd"/>
</dbReference>
<keyword evidence="6" id="KW-0653">Protein transport</keyword>
<dbReference type="SMART" id="SM00176">
    <property type="entry name" value="RAN"/>
    <property type="match status" value="1"/>
</dbReference>
<comment type="similarity">
    <text evidence="2">Belongs to the small GTPase superfamily. Rab family.</text>
</comment>
<dbReference type="GO" id="GO:0015031">
    <property type="term" value="P:protein transport"/>
    <property type="evidence" value="ECO:0007669"/>
    <property type="project" value="UniProtKB-KW"/>
</dbReference>
<evidence type="ECO:0000256" key="1">
    <source>
        <dbReference type="ARBA" id="ARBA00004342"/>
    </source>
</evidence>
<gene>
    <name evidence="12" type="ORF">CHS0354_029564</name>
</gene>
<name>A0AAE0VTA9_9BIVA</name>
<evidence type="ECO:0000256" key="5">
    <source>
        <dbReference type="ARBA" id="ARBA00022741"/>
    </source>
</evidence>
<organism evidence="12 13">
    <name type="scientific">Potamilus streckersoni</name>
    <dbReference type="NCBI Taxonomy" id="2493646"/>
    <lineage>
        <taxon>Eukaryota</taxon>
        <taxon>Metazoa</taxon>
        <taxon>Spiralia</taxon>
        <taxon>Lophotrochozoa</taxon>
        <taxon>Mollusca</taxon>
        <taxon>Bivalvia</taxon>
        <taxon>Autobranchia</taxon>
        <taxon>Heteroconchia</taxon>
        <taxon>Palaeoheterodonta</taxon>
        <taxon>Unionida</taxon>
        <taxon>Unionoidea</taxon>
        <taxon>Unionidae</taxon>
        <taxon>Ambleminae</taxon>
        <taxon>Lampsilini</taxon>
        <taxon>Potamilus</taxon>
    </lineage>
</organism>
<dbReference type="SMART" id="SM00173">
    <property type="entry name" value="RAS"/>
    <property type="match status" value="1"/>
</dbReference>
<keyword evidence="13" id="KW-1185">Reference proteome</keyword>
<evidence type="ECO:0000313" key="13">
    <source>
        <dbReference type="Proteomes" id="UP001195483"/>
    </source>
</evidence>
<evidence type="ECO:0000256" key="4">
    <source>
        <dbReference type="ARBA" id="ARBA00022475"/>
    </source>
</evidence>
<dbReference type="InterPro" id="IPR050305">
    <property type="entry name" value="Small_GTPase_Rab"/>
</dbReference>
<dbReference type="PROSITE" id="PS00675">
    <property type="entry name" value="SIGMA54_INTERACT_1"/>
    <property type="match status" value="1"/>
</dbReference>
<dbReference type="SMART" id="SM00175">
    <property type="entry name" value="RAB"/>
    <property type="match status" value="1"/>
</dbReference>
<dbReference type="InterPro" id="IPR001806">
    <property type="entry name" value="Small_GTPase"/>
</dbReference>
<comment type="caution">
    <text evidence="12">The sequence shown here is derived from an EMBL/GenBank/DDBJ whole genome shotgun (WGS) entry which is preliminary data.</text>
</comment>
<keyword evidence="8" id="KW-0472">Membrane</keyword>
<evidence type="ECO:0000256" key="7">
    <source>
        <dbReference type="ARBA" id="ARBA00023134"/>
    </source>
</evidence>
<comment type="subcellular location">
    <subcellularLocation>
        <location evidence="1">Cell membrane</location>
        <topology evidence="1">Lipid-anchor</topology>
        <orientation evidence="1">Cytoplasmic side</orientation>
    </subcellularLocation>
</comment>
<dbReference type="GO" id="GO:0003924">
    <property type="term" value="F:GTPase activity"/>
    <property type="evidence" value="ECO:0007669"/>
    <property type="project" value="InterPro"/>
</dbReference>
<protein>
    <recommendedName>
        <fullName evidence="11">Ras-related protein Rab-13</fullName>
    </recommendedName>
</protein>
<proteinExistence type="inferred from homology"/>
<evidence type="ECO:0000256" key="10">
    <source>
        <dbReference type="ARBA" id="ARBA00023289"/>
    </source>
</evidence>
<reference evidence="12" key="3">
    <citation type="submission" date="2023-05" db="EMBL/GenBank/DDBJ databases">
        <authorList>
            <person name="Smith C.H."/>
        </authorList>
    </citation>
    <scope>NUCLEOTIDE SEQUENCE</scope>
    <source>
        <strain evidence="12">CHS0354</strain>
        <tissue evidence="12">Mantle</tissue>
    </source>
</reference>
<dbReference type="PROSITE" id="PS51419">
    <property type="entry name" value="RAB"/>
    <property type="match status" value="1"/>
</dbReference>
<dbReference type="AlphaFoldDB" id="A0AAE0VTA9"/>
<sequence>MAKTHDYLFKVLLVGETGVGKTSVLLRFFQDVFTDTFISTIGIDYRIRTIDLNGKIIKLQIWDTAGQEKFRCITPLYYREALGIMLVYDITNEKSFENLKGWIKNVEEHSSWYVKTMILGNKCDMNHRRQVSRVRGEQFAKEHGNRKFMEISAKGNLNVEEAFITLAMDILLISQVISMADLSLTSRISHMMLMISKQVFQVELCGNFRAISLEELVD</sequence>
<keyword evidence="3" id="KW-0813">Transport</keyword>